<evidence type="ECO:0008006" key="3">
    <source>
        <dbReference type="Google" id="ProtNLM"/>
    </source>
</evidence>
<organism evidence="1 2">
    <name type="scientific">Cordylochernes scorpioides</name>
    <dbReference type="NCBI Taxonomy" id="51811"/>
    <lineage>
        <taxon>Eukaryota</taxon>
        <taxon>Metazoa</taxon>
        <taxon>Ecdysozoa</taxon>
        <taxon>Arthropoda</taxon>
        <taxon>Chelicerata</taxon>
        <taxon>Arachnida</taxon>
        <taxon>Pseudoscorpiones</taxon>
        <taxon>Cheliferoidea</taxon>
        <taxon>Chernetidae</taxon>
        <taxon>Cordylochernes</taxon>
    </lineage>
</organism>
<dbReference type="EMBL" id="CP092870">
    <property type="protein sequence ID" value="UYV71272.1"/>
    <property type="molecule type" value="Genomic_DNA"/>
</dbReference>
<dbReference type="Proteomes" id="UP001235939">
    <property type="component" value="Chromosome 08"/>
</dbReference>
<accession>A0ABY6KSI2</accession>
<evidence type="ECO:0000313" key="1">
    <source>
        <dbReference type="EMBL" id="UYV71272.1"/>
    </source>
</evidence>
<name>A0ABY6KSI2_9ARAC</name>
<proteinExistence type="predicted"/>
<keyword evidence="2" id="KW-1185">Reference proteome</keyword>
<gene>
    <name evidence="1" type="ORF">LAZ67_8002467</name>
</gene>
<evidence type="ECO:0000313" key="2">
    <source>
        <dbReference type="Proteomes" id="UP001235939"/>
    </source>
</evidence>
<sequence>MKITDSTHFAHYKFLSESFMTKEYLRLNISLPNKRLVAQHRVLWQFFREERKGFWKENGRNCLLCKDLMDDNLVHYFVQCPLLTEKRTEISPSPNSGQFRYHRICQLLSSALNDELLIVRYFKFCTEAGRMRKNAGQRILEDELSVNRNPTVFSGNGTEDCGKWMKDYERIARSNCWDATMKLANAPFFWKGPLANGMITTKKEWIRGICLRRCLAGHSTIAASFSDALSTTFRVELRRVQNPVNLISKTF</sequence>
<reference evidence="1 2" key="1">
    <citation type="submission" date="2022-01" db="EMBL/GenBank/DDBJ databases">
        <title>A chromosomal length assembly of Cordylochernes scorpioides.</title>
        <authorList>
            <person name="Zeh D."/>
            <person name="Zeh J."/>
        </authorList>
    </citation>
    <scope>NUCLEOTIDE SEQUENCE [LARGE SCALE GENOMIC DNA]</scope>
    <source>
        <strain evidence="1">IN4F17</strain>
        <tissue evidence="1">Whole Body</tissue>
    </source>
</reference>
<protein>
    <recommendedName>
        <fullName evidence="3">Reverse transcriptase zinc-binding domain-containing protein</fullName>
    </recommendedName>
</protein>